<organism evidence="10 11">
    <name type="scientific">Ectocarpus siliculosus</name>
    <name type="common">Brown alga</name>
    <name type="synonym">Conferva siliculosa</name>
    <dbReference type="NCBI Taxonomy" id="2880"/>
    <lineage>
        <taxon>Eukaryota</taxon>
        <taxon>Sar</taxon>
        <taxon>Stramenopiles</taxon>
        <taxon>Ochrophyta</taxon>
        <taxon>PX clade</taxon>
        <taxon>Phaeophyceae</taxon>
        <taxon>Ectocarpales</taxon>
        <taxon>Ectocarpaceae</taxon>
        <taxon>Ectocarpus</taxon>
    </lineage>
</organism>
<keyword evidence="4" id="KW-0256">Endoplasmic reticulum</keyword>
<dbReference type="eggNOG" id="ENOG502QT4H">
    <property type="taxonomic scope" value="Eukaryota"/>
</dbReference>
<evidence type="ECO:0000256" key="6">
    <source>
        <dbReference type="ARBA" id="ARBA00023136"/>
    </source>
</evidence>
<evidence type="ECO:0008006" key="12">
    <source>
        <dbReference type="Google" id="ProtNLM"/>
    </source>
</evidence>
<keyword evidence="3 7" id="KW-0812">Transmembrane</keyword>
<dbReference type="OrthoDB" id="202919at2759"/>
<feature type="transmembrane region" description="Helical" evidence="7">
    <location>
        <begin position="340"/>
        <end position="357"/>
    </location>
</feature>
<name>D7FTX6_ECTSI</name>
<accession>D7FTX6</accession>
<keyword evidence="6 7" id="KW-0472">Membrane</keyword>
<evidence type="ECO:0000256" key="2">
    <source>
        <dbReference type="ARBA" id="ARBA00005512"/>
    </source>
</evidence>
<feature type="domain" description="Lipase maturation factor 1/2 C-terminal" evidence="9">
    <location>
        <begin position="376"/>
        <end position="515"/>
    </location>
</feature>
<dbReference type="PANTHER" id="PTHR14463:SF10">
    <property type="entry name" value="LIPASE MATURATION FACTOR 1"/>
    <property type="match status" value="1"/>
</dbReference>
<keyword evidence="5 7" id="KW-1133">Transmembrane helix</keyword>
<dbReference type="PANTHER" id="PTHR14463">
    <property type="entry name" value="LIPASE MATURATION FACTOR"/>
    <property type="match status" value="1"/>
</dbReference>
<dbReference type="GO" id="GO:0005789">
    <property type="term" value="C:endoplasmic reticulum membrane"/>
    <property type="evidence" value="ECO:0007669"/>
    <property type="project" value="UniProtKB-SubCell"/>
</dbReference>
<evidence type="ECO:0000256" key="3">
    <source>
        <dbReference type="ARBA" id="ARBA00022692"/>
    </source>
</evidence>
<dbReference type="Pfam" id="PF06762">
    <property type="entry name" value="LMF1"/>
    <property type="match status" value="1"/>
</dbReference>
<feature type="domain" description="Lipase maturation factor 1/2 N-terminal" evidence="8">
    <location>
        <begin position="148"/>
        <end position="314"/>
    </location>
</feature>
<dbReference type="InParanoid" id="D7FTX6"/>
<keyword evidence="11" id="KW-1185">Reference proteome</keyword>
<proteinExistence type="inferred from homology"/>
<evidence type="ECO:0000256" key="7">
    <source>
        <dbReference type="SAM" id="Phobius"/>
    </source>
</evidence>
<dbReference type="EMBL" id="FN649760">
    <property type="protein sequence ID" value="CBJ31503.1"/>
    <property type="molecule type" value="Genomic_DNA"/>
</dbReference>
<evidence type="ECO:0000256" key="1">
    <source>
        <dbReference type="ARBA" id="ARBA00004477"/>
    </source>
</evidence>
<evidence type="ECO:0000259" key="8">
    <source>
        <dbReference type="Pfam" id="PF06762"/>
    </source>
</evidence>
<dbReference type="AlphaFoldDB" id="D7FTX6"/>
<feature type="transmembrane region" description="Helical" evidence="7">
    <location>
        <begin position="285"/>
        <end position="306"/>
    </location>
</feature>
<comment type="similarity">
    <text evidence="2">Belongs to the lipase maturation factor family.</text>
</comment>
<evidence type="ECO:0000313" key="10">
    <source>
        <dbReference type="EMBL" id="CBJ31503.1"/>
    </source>
</evidence>
<protein>
    <recommendedName>
        <fullName evidence="12">Lipase maturation factor family protein</fullName>
    </recommendedName>
</protein>
<dbReference type="InterPro" id="IPR057434">
    <property type="entry name" value="LMF1/2_N"/>
</dbReference>
<sequence>MAGVLIPRSMPQLSALPALASAEPSSYWLTRSLFLRCLGGVFSVAFSVALRQNPALIGDHGVTPAKDYLKRVLRNGFKGDLRAAAKRLPTLFWLLPPEAALDPWLKRTAVIGLSLSILVTLLGAANLPIILALWVLYHTLANVGQHWYGFGWENQLLETAFLTAFAVPLLSLQPFPATCPPPAVIPWLYKWLAFRIMFGAFERRAGLIKIRGDKVWKDLTAMDYHYETQPLPNPISYFLHQAPKKFHRFETAMNHIVELGASWLLLAPVRALSLLAGGIQTGFQLAIIISGNLSFLNYLTILPFIWCFDDRALAWLFPGAARSVAEAASVGVTPPIIRSFASWFLVGVVGCLSAPVVRNMASKKQSMNRAFEPLRIVNTYGAFGSISKARPEIIIKGALEYDGENTAWREYEFRSKPGPLSRSLPWVSPYHRRLDWCLWIAALGHRRFSAWFPRLLLKLVDNDREVSKLMKTNPFLGKEPPKYVKADMYRYRFTKFGSEESKRGQVWTREVIGSYWGMTSRDGLVEAIGRNS</sequence>
<evidence type="ECO:0000313" key="11">
    <source>
        <dbReference type="Proteomes" id="UP000002630"/>
    </source>
</evidence>
<gene>
    <name evidence="10" type="ORF">Esi_0261_0016</name>
</gene>
<evidence type="ECO:0000256" key="4">
    <source>
        <dbReference type="ARBA" id="ARBA00022824"/>
    </source>
</evidence>
<dbReference type="Proteomes" id="UP000002630">
    <property type="component" value="Unassembled WGS sequence"/>
</dbReference>
<dbReference type="STRING" id="2880.D7FTX6"/>
<reference evidence="10 11" key="1">
    <citation type="journal article" date="2010" name="Nature">
        <title>The Ectocarpus genome and the independent evolution of multicellularity in brown algae.</title>
        <authorList>
            <person name="Cock J.M."/>
            <person name="Sterck L."/>
            <person name="Rouze P."/>
            <person name="Scornet D."/>
            <person name="Allen A.E."/>
            <person name="Amoutzias G."/>
            <person name="Anthouard V."/>
            <person name="Artiguenave F."/>
            <person name="Aury J.M."/>
            <person name="Badger J.H."/>
            <person name="Beszteri B."/>
            <person name="Billiau K."/>
            <person name="Bonnet E."/>
            <person name="Bothwell J.H."/>
            <person name="Bowler C."/>
            <person name="Boyen C."/>
            <person name="Brownlee C."/>
            <person name="Carrano C.J."/>
            <person name="Charrier B."/>
            <person name="Cho G.Y."/>
            <person name="Coelho S.M."/>
            <person name="Collen J."/>
            <person name="Corre E."/>
            <person name="Da Silva C."/>
            <person name="Delage L."/>
            <person name="Delaroque N."/>
            <person name="Dittami S.M."/>
            <person name="Doulbeau S."/>
            <person name="Elias M."/>
            <person name="Farnham G."/>
            <person name="Gachon C.M."/>
            <person name="Gschloessl B."/>
            <person name="Heesch S."/>
            <person name="Jabbari K."/>
            <person name="Jubin C."/>
            <person name="Kawai H."/>
            <person name="Kimura K."/>
            <person name="Kloareg B."/>
            <person name="Kupper F.C."/>
            <person name="Lang D."/>
            <person name="Le Bail A."/>
            <person name="Leblanc C."/>
            <person name="Lerouge P."/>
            <person name="Lohr M."/>
            <person name="Lopez P.J."/>
            <person name="Martens C."/>
            <person name="Maumus F."/>
            <person name="Michel G."/>
            <person name="Miranda-Saavedra D."/>
            <person name="Morales J."/>
            <person name="Moreau H."/>
            <person name="Motomura T."/>
            <person name="Nagasato C."/>
            <person name="Napoli C.A."/>
            <person name="Nelson D.R."/>
            <person name="Nyvall-Collen P."/>
            <person name="Peters A.F."/>
            <person name="Pommier C."/>
            <person name="Potin P."/>
            <person name="Poulain J."/>
            <person name="Quesneville H."/>
            <person name="Read B."/>
            <person name="Rensing S.A."/>
            <person name="Ritter A."/>
            <person name="Rousvoal S."/>
            <person name="Samanta M."/>
            <person name="Samson G."/>
            <person name="Schroeder D.C."/>
            <person name="Segurens B."/>
            <person name="Strittmatter M."/>
            <person name="Tonon T."/>
            <person name="Tregear J.W."/>
            <person name="Valentin K."/>
            <person name="von Dassow P."/>
            <person name="Yamagishi T."/>
            <person name="Van de Peer Y."/>
            <person name="Wincker P."/>
        </authorList>
    </citation>
    <scope>NUCLEOTIDE SEQUENCE [LARGE SCALE GENOMIC DNA]</scope>
    <source>
        <strain evidence="11">Ec32 / CCAP1310/4</strain>
    </source>
</reference>
<evidence type="ECO:0000259" key="9">
    <source>
        <dbReference type="Pfam" id="PF25179"/>
    </source>
</evidence>
<dbReference type="GO" id="GO:0051604">
    <property type="term" value="P:protein maturation"/>
    <property type="evidence" value="ECO:0007669"/>
    <property type="project" value="InterPro"/>
</dbReference>
<comment type="subcellular location">
    <subcellularLocation>
        <location evidence="1">Endoplasmic reticulum membrane</location>
        <topology evidence="1">Multi-pass membrane protein</topology>
    </subcellularLocation>
</comment>
<evidence type="ECO:0000256" key="5">
    <source>
        <dbReference type="ARBA" id="ARBA00022989"/>
    </source>
</evidence>
<dbReference type="Pfam" id="PF25179">
    <property type="entry name" value="LMF1_C"/>
    <property type="match status" value="1"/>
</dbReference>
<dbReference type="InterPro" id="IPR009613">
    <property type="entry name" value="LMF"/>
</dbReference>
<dbReference type="InterPro" id="IPR057433">
    <property type="entry name" value="LMF1/2_C"/>
</dbReference>
<feature type="transmembrane region" description="Helical" evidence="7">
    <location>
        <begin position="110"/>
        <end position="137"/>
    </location>
</feature>